<name>A0ABQ3UM68_9CHLR</name>
<dbReference type="EMBL" id="BNJG01000001">
    <property type="protein sequence ID" value="GHO53846.1"/>
    <property type="molecule type" value="Genomic_DNA"/>
</dbReference>
<dbReference type="SUPFAM" id="SSF56784">
    <property type="entry name" value="HAD-like"/>
    <property type="match status" value="1"/>
</dbReference>
<keyword evidence="2" id="KW-1185">Reference proteome</keyword>
<dbReference type="Pfam" id="PF00702">
    <property type="entry name" value="Hydrolase"/>
    <property type="match status" value="1"/>
</dbReference>
<gene>
    <name evidence="1" type="ORF">KSB_23210</name>
</gene>
<protein>
    <submittedName>
        <fullName evidence="1">Haloacid dehalogenase</fullName>
    </submittedName>
</protein>
<comment type="caution">
    <text evidence="1">The sequence shown here is derived from an EMBL/GenBank/DDBJ whole genome shotgun (WGS) entry which is preliminary data.</text>
</comment>
<dbReference type="RefSeq" id="WP_201370622.1">
    <property type="nucleotide sequence ID" value="NZ_BNJG01000001.1"/>
</dbReference>
<dbReference type="InterPro" id="IPR023214">
    <property type="entry name" value="HAD_sf"/>
</dbReference>
<sequence>MSKPGIWRRPGLQFPPDFDSIFFDVDGILIHTLESFHATDIATAEYIVGTLHGLDWGQHEGKALLTSMDVDIFKQAGGYNNDWDMCYLLASLYTAKLREWRGTELAERSNAQWAALSREANLHGHGGRTWVEETIPARARADYAIIGDIYHEYYWGGEGMRKYYGQEMRYLPSDFAGLYHREHMLYQPDFFQRLRAAGIKHMGMITGRVGPEVESALERMEAYSGERWWEVVIPADICPKPNPQALRMAIERTGARAGLFIGDTADDHDFVRKYMQGRTPGEPIIIGAMSVNPAEVDLYKQRGAEIIVPSVEDLLDILPEAVK</sequence>
<dbReference type="Gene3D" id="3.40.50.1000">
    <property type="entry name" value="HAD superfamily/HAD-like"/>
    <property type="match status" value="1"/>
</dbReference>
<dbReference type="InterPro" id="IPR050155">
    <property type="entry name" value="HAD-like_hydrolase_sf"/>
</dbReference>
<accession>A0ABQ3UM68</accession>
<dbReference type="InterPro" id="IPR036412">
    <property type="entry name" value="HAD-like_sf"/>
</dbReference>
<dbReference type="PANTHER" id="PTHR43434:SF1">
    <property type="entry name" value="PHOSPHOGLYCOLATE PHOSPHATASE"/>
    <property type="match status" value="1"/>
</dbReference>
<reference evidence="1 2" key="1">
    <citation type="journal article" date="2021" name="Int. J. Syst. Evol. Microbiol.">
        <title>Reticulibacter mediterranei gen. nov., sp. nov., within the new family Reticulibacteraceae fam. nov., and Ktedonospora formicarum gen. nov., sp. nov., Ktedonobacter robiniae sp. nov., Dictyobacter formicarum sp. nov. and Dictyobacter arantiisoli sp. nov., belonging to the class Ktedonobacteria.</title>
        <authorList>
            <person name="Yabe S."/>
            <person name="Zheng Y."/>
            <person name="Wang C.M."/>
            <person name="Sakai Y."/>
            <person name="Abe K."/>
            <person name="Yokota A."/>
            <person name="Donadio S."/>
            <person name="Cavaletti L."/>
            <person name="Monciardini P."/>
        </authorList>
    </citation>
    <scope>NUCLEOTIDE SEQUENCE [LARGE SCALE GENOMIC DNA]</scope>
    <source>
        <strain evidence="1 2">SOSP1-30</strain>
    </source>
</reference>
<dbReference type="Proteomes" id="UP000654345">
    <property type="component" value="Unassembled WGS sequence"/>
</dbReference>
<organism evidence="1 2">
    <name type="scientific">Ktedonobacter robiniae</name>
    <dbReference type="NCBI Taxonomy" id="2778365"/>
    <lineage>
        <taxon>Bacteria</taxon>
        <taxon>Bacillati</taxon>
        <taxon>Chloroflexota</taxon>
        <taxon>Ktedonobacteria</taxon>
        <taxon>Ktedonobacterales</taxon>
        <taxon>Ktedonobacteraceae</taxon>
        <taxon>Ktedonobacter</taxon>
    </lineage>
</organism>
<dbReference type="PANTHER" id="PTHR43434">
    <property type="entry name" value="PHOSPHOGLYCOLATE PHOSPHATASE"/>
    <property type="match status" value="1"/>
</dbReference>
<evidence type="ECO:0000313" key="2">
    <source>
        <dbReference type="Proteomes" id="UP000654345"/>
    </source>
</evidence>
<evidence type="ECO:0000313" key="1">
    <source>
        <dbReference type="EMBL" id="GHO53846.1"/>
    </source>
</evidence>
<proteinExistence type="predicted"/>